<reference evidence="7" key="1">
    <citation type="submission" date="2021-03" db="EMBL/GenBank/DDBJ databases">
        <title>Bacillus suaedae sp. nov., isolated from Suaeda aralocaspica.</title>
        <authorList>
            <person name="Lei R.F.R."/>
        </authorList>
    </citation>
    <scope>NUCLEOTIDE SEQUENCE</scope>
    <source>
        <strain evidence="7">YZJH907-2</strain>
    </source>
</reference>
<dbReference type="Gene3D" id="1.10.10.10">
    <property type="entry name" value="Winged helix-like DNA-binding domain superfamily/Winged helix DNA-binding domain"/>
    <property type="match status" value="1"/>
</dbReference>
<evidence type="ECO:0000259" key="5">
    <source>
        <dbReference type="Pfam" id="PF04542"/>
    </source>
</evidence>
<comment type="caution">
    <text evidence="7">The sequence shown here is derived from an EMBL/GenBank/DDBJ whole genome shotgun (WGS) entry which is preliminary data.</text>
</comment>
<dbReference type="GO" id="GO:0006352">
    <property type="term" value="P:DNA-templated transcription initiation"/>
    <property type="evidence" value="ECO:0007669"/>
    <property type="project" value="InterPro"/>
</dbReference>
<feature type="domain" description="RNA polymerase sigma factor 70 region 4 type 2" evidence="6">
    <location>
        <begin position="121"/>
        <end position="172"/>
    </location>
</feature>
<dbReference type="CDD" id="cd06171">
    <property type="entry name" value="Sigma70_r4"/>
    <property type="match status" value="1"/>
</dbReference>
<dbReference type="AlphaFoldDB" id="A0A941AQL6"/>
<keyword evidence="4" id="KW-0804">Transcription</keyword>
<feature type="domain" description="RNA polymerase sigma-70 region 2" evidence="5">
    <location>
        <begin position="24"/>
        <end position="92"/>
    </location>
</feature>
<dbReference type="Proteomes" id="UP000678228">
    <property type="component" value="Unassembled WGS sequence"/>
</dbReference>
<dbReference type="EMBL" id="JAGKSQ010000008">
    <property type="protein sequence ID" value="MBP3952887.1"/>
    <property type="molecule type" value="Genomic_DNA"/>
</dbReference>
<dbReference type="Pfam" id="PF04542">
    <property type="entry name" value="Sigma70_r2"/>
    <property type="match status" value="1"/>
</dbReference>
<gene>
    <name evidence="7" type="ORF">J7W16_17325</name>
</gene>
<dbReference type="Pfam" id="PF08281">
    <property type="entry name" value="Sigma70_r4_2"/>
    <property type="match status" value="1"/>
</dbReference>
<evidence type="ECO:0000256" key="3">
    <source>
        <dbReference type="ARBA" id="ARBA00023082"/>
    </source>
</evidence>
<evidence type="ECO:0000259" key="6">
    <source>
        <dbReference type="Pfam" id="PF08281"/>
    </source>
</evidence>
<dbReference type="InterPro" id="IPR007627">
    <property type="entry name" value="RNA_pol_sigma70_r2"/>
</dbReference>
<sequence length="187" mass="22304">MDHYNDEDLYIRIKQHNKEALELLYDRYERILFSFIYRFVKDSGLTEEIMQDLFLKLWKQKSMYDSTKGSFSSWLLTLARNAAIDALRKQKKTEYGLLERDQREDPENIEKKVVQKEENDTIHEAMSTLPNDQQTIVKLFYFEGHTQKHIADTCQIPLGTVKGRIRLALKHLRKKLSREQVRGENHE</sequence>
<proteinExistence type="inferred from homology"/>
<accession>A0A941AQL6</accession>
<dbReference type="SUPFAM" id="SSF88946">
    <property type="entry name" value="Sigma2 domain of RNA polymerase sigma factors"/>
    <property type="match status" value="1"/>
</dbReference>
<dbReference type="Gene3D" id="1.10.1740.10">
    <property type="match status" value="1"/>
</dbReference>
<evidence type="ECO:0000313" key="7">
    <source>
        <dbReference type="EMBL" id="MBP3952887.1"/>
    </source>
</evidence>
<keyword evidence="2" id="KW-0805">Transcription regulation</keyword>
<evidence type="ECO:0000256" key="4">
    <source>
        <dbReference type="ARBA" id="ARBA00023163"/>
    </source>
</evidence>
<dbReference type="GO" id="GO:0003677">
    <property type="term" value="F:DNA binding"/>
    <property type="evidence" value="ECO:0007669"/>
    <property type="project" value="InterPro"/>
</dbReference>
<dbReference type="InterPro" id="IPR036388">
    <property type="entry name" value="WH-like_DNA-bd_sf"/>
</dbReference>
<name>A0A941AQL6_9BACI</name>
<dbReference type="InterPro" id="IPR014284">
    <property type="entry name" value="RNA_pol_sigma-70_dom"/>
</dbReference>
<evidence type="ECO:0000313" key="8">
    <source>
        <dbReference type="Proteomes" id="UP000678228"/>
    </source>
</evidence>
<dbReference type="InterPro" id="IPR013249">
    <property type="entry name" value="RNA_pol_sigma70_r4_t2"/>
</dbReference>
<dbReference type="PANTHER" id="PTHR43133">
    <property type="entry name" value="RNA POLYMERASE ECF-TYPE SIGMA FACTO"/>
    <property type="match status" value="1"/>
</dbReference>
<keyword evidence="8" id="KW-1185">Reference proteome</keyword>
<comment type="similarity">
    <text evidence="1">Belongs to the sigma-70 factor family. ECF subfamily.</text>
</comment>
<evidence type="ECO:0000256" key="1">
    <source>
        <dbReference type="ARBA" id="ARBA00010641"/>
    </source>
</evidence>
<dbReference type="InterPro" id="IPR013324">
    <property type="entry name" value="RNA_pol_sigma_r3/r4-like"/>
</dbReference>
<protein>
    <submittedName>
        <fullName evidence="7">Sigma-70 family RNA polymerase sigma factor</fullName>
    </submittedName>
</protein>
<dbReference type="GO" id="GO:0016987">
    <property type="term" value="F:sigma factor activity"/>
    <property type="evidence" value="ECO:0007669"/>
    <property type="project" value="UniProtKB-KW"/>
</dbReference>
<keyword evidence="3" id="KW-0731">Sigma factor</keyword>
<dbReference type="SUPFAM" id="SSF88659">
    <property type="entry name" value="Sigma3 and sigma4 domains of RNA polymerase sigma factors"/>
    <property type="match status" value="1"/>
</dbReference>
<dbReference type="NCBIfam" id="TIGR02937">
    <property type="entry name" value="sigma70-ECF"/>
    <property type="match status" value="1"/>
</dbReference>
<dbReference type="RefSeq" id="WP_210598737.1">
    <property type="nucleotide sequence ID" value="NZ_JAGKSQ010000008.1"/>
</dbReference>
<evidence type="ECO:0000256" key="2">
    <source>
        <dbReference type="ARBA" id="ARBA00023015"/>
    </source>
</evidence>
<dbReference type="PANTHER" id="PTHR43133:SF62">
    <property type="entry name" value="RNA POLYMERASE SIGMA FACTOR SIGZ"/>
    <property type="match status" value="1"/>
</dbReference>
<dbReference type="InterPro" id="IPR039425">
    <property type="entry name" value="RNA_pol_sigma-70-like"/>
</dbReference>
<dbReference type="InterPro" id="IPR013325">
    <property type="entry name" value="RNA_pol_sigma_r2"/>
</dbReference>
<organism evidence="7 8">
    <name type="scientific">Halalkalibacter suaedae</name>
    <dbReference type="NCBI Taxonomy" id="2822140"/>
    <lineage>
        <taxon>Bacteria</taxon>
        <taxon>Bacillati</taxon>
        <taxon>Bacillota</taxon>
        <taxon>Bacilli</taxon>
        <taxon>Bacillales</taxon>
        <taxon>Bacillaceae</taxon>
        <taxon>Halalkalibacter</taxon>
    </lineage>
</organism>